<comment type="subcellular location">
    <subcellularLocation>
        <location evidence="1">Cell envelope</location>
    </subcellularLocation>
</comment>
<dbReference type="Proteomes" id="UP000515928">
    <property type="component" value="Chromosome"/>
</dbReference>
<evidence type="ECO:0000256" key="4">
    <source>
        <dbReference type="ARBA" id="ARBA00022729"/>
    </source>
</evidence>
<protein>
    <submittedName>
        <fullName evidence="7">Substrate-binding domain-containing protein</fullName>
    </submittedName>
</protein>
<dbReference type="GO" id="GO:0030246">
    <property type="term" value="F:carbohydrate binding"/>
    <property type="evidence" value="ECO:0007669"/>
    <property type="project" value="TreeGrafter"/>
</dbReference>
<feature type="domain" description="Periplasmic binding protein" evidence="6">
    <location>
        <begin position="35"/>
        <end position="319"/>
    </location>
</feature>
<keyword evidence="2" id="KW-0813">Transport</keyword>
<keyword evidence="8" id="KW-1185">Reference proteome</keyword>
<dbReference type="PROSITE" id="PS51257">
    <property type="entry name" value="PROKAR_LIPOPROTEIN"/>
    <property type="match status" value="1"/>
</dbReference>
<dbReference type="PANTHER" id="PTHR30036">
    <property type="entry name" value="D-XYLOSE-BINDING PERIPLASMIC PROTEIN"/>
    <property type="match status" value="1"/>
</dbReference>
<dbReference type="AlphaFoldDB" id="A0A7G9RWQ7"/>
<accession>A0A7G9RWQ7</accession>
<dbReference type="SUPFAM" id="SSF53822">
    <property type="entry name" value="Periplasmic binding protein-like I"/>
    <property type="match status" value="1"/>
</dbReference>
<organism evidence="7 8">
    <name type="scientific">Erysipelothrix inopinata</name>
    <dbReference type="NCBI Taxonomy" id="225084"/>
    <lineage>
        <taxon>Bacteria</taxon>
        <taxon>Bacillati</taxon>
        <taxon>Bacillota</taxon>
        <taxon>Erysipelotrichia</taxon>
        <taxon>Erysipelotrichales</taxon>
        <taxon>Erysipelotrichaceae</taxon>
        <taxon>Erysipelothrix</taxon>
    </lineage>
</organism>
<keyword evidence="4 5" id="KW-0732">Signal</keyword>
<evidence type="ECO:0000256" key="5">
    <source>
        <dbReference type="SAM" id="SignalP"/>
    </source>
</evidence>
<dbReference type="Pfam" id="PF13407">
    <property type="entry name" value="Peripla_BP_4"/>
    <property type="match status" value="1"/>
</dbReference>
<dbReference type="KEGG" id="eio:H9L01_06535"/>
<dbReference type="GO" id="GO:0030288">
    <property type="term" value="C:outer membrane-bounded periplasmic space"/>
    <property type="evidence" value="ECO:0007669"/>
    <property type="project" value="TreeGrafter"/>
</dbReference>
<evidence type="ECO:0000313" key="7">
    <source>
        <dbReference type="EMBL" id="QNN60032.1"/>
    </source>
</evidence>
<evidence type="ECO:0000313" key="8">
    <source>
        <dbReference type="Proteomes" id="UP000515928"/>
    </source>
</evidence>
<dbReference type="EMBL" id="CP060715">
    <property type="protein sequence ID" value="QNN60032.1"/>
    <property type="molecule type" value="Genomic_DNA"/>
</dbReference>
<evidence type="ECO:0000259" key="6">
    <source>
        <dbReference type="Pfam" id="PF13407"/>
    </source>
</evidence>
<sequence>MKKLKKALLVSLVLVVTFGLTACSKSKDYTAHVFFWNYADPFVGEIRTNLEKEFKEAGIEYKFYDGANNQSKQNEQIETAISSGASILVLNLVEAETGETVIKKAKDANIPTIFFNRQPPHEIFKDQEEAVLMDGDVIGGAKVQGELIANYLLKDYDKYAKEDGVIDYIMIRAELSHDAATARTKYSVERANEVLKEAGKPELRRHASAPSDLLADDWSAAKGKDAMSTILSTLSDPSSIDLVIGNNDGIAEGVVSALNDKDYNKGDDAKFIPVFGYDATDSGKDLIANHKLAGTVLQDAKQNANVITMMVKNKRDGKEFIEGTDLKYDGDFKRIVIKDVAYDPAVHK</sequence>
<dbReference type="InterPro" id="IPR025997">
    <property type="entry name" value="SBP_2_dom"/>
</dbReference>
<name>A0A7G9RWQ7_9FIRM</name>
<feature type="chain" id="PRO_5039254640" evidence="5">
    <location>
        <begin position="23"/>
        <end position="348"/>
    </location>
</feature>
<keyword evidence="3" id="KW-0762">Sugar transport</keyword>
<evidence type="ECO:0000256" key="2">
    <source>
        <dbReference type="ARBA" id="ARBA00022448"/>
    </source>
</evidence>
<feature type="signal peptide" evidence="5">
    <location>
        <begin position="1"/>
        <end position="22"/>
    </location>
</feature>
<evidence type="ECO:0000256" key="1">
    <source>
        <dbReference type="ARBA" id="ARBA00004196"/>
    </source>
</evidence>
<evidence type="ECO:0000256" key="3">
    <source>
        <dbReference type="ARBA" id="ARBA00022597"/>
    </source>
</evidence>
<dbReference type="InterPro" id="IPR050555">
    <property type="entry name" value="Bact_Solute-Bind_Prot2"/>
</dbReference>
<dbReference type="Gene3D" id="3.40.50.2300">
    <property type="match status" value="2"/>
</dbReference>
<reference evidence="7 8" key="1">
    <citation type="submission" date="2020-08" db="EMBL/GenBank/DDBJ databases">
        <title>Genome sequence of Erysipelothrix inopinata DSM 15511T.</title>
        <authorList>
            <person name="Hyun D.-W."/>
            <person name="Bae J.-W."/>
        </authorList>
    </citation>
    <scope>NUCLEOTIDE SEQUENCE [LARGE SCALE GENOMIC DNA]</scope>
    <source>
        <strain evidence="7 8">DSM 15511</strain>
    </source>
</reference>
<dbReference type="PANTHER" id="PTHR30036:SF2">
    <property type="entry name" value="D-GALACTOSE_METHYL-GALACTOSIDE BINDING PERIPLASMIC PROTEIN MGLB"/>
    <property type="match status" value="1"/>
</dbReference>
<gene>
    <name evidence="7" type="ORF">H9L01_06535</name>
</gene>
<proteinExistence type="predicted"/>
<dbReference type="RefSeq" id="WP_187533165.1">
    <property type="nucleotide sequence ID" value="NZ_CBCSHU010000002.1"/>
</dbReference>
<dbReference type="InterPro" id="IPR028082">
    <property type="entry name" value="Peripla_BP_I"/>
</dbReference>